<gene>
    <name evidence="1" type="ORF">THTE_4038</name>
</gene>
<dbReference type="InterPro" id="IPR006917">
    <property type="entry name" value="SOUL_heme-bd"/>
</dbReference>
<accession>A0A286RKY2</accession>
<organism evidence="1 2">
    <name type="scientific">Thermogutta terrifontis</name>
    <dbReference type="NCBI Taxonomy" id="1331910"/>
    <lineage>
        <taxon>Bacteria</taxon>
        <taxon>Pseudomonadati</taxon>
        <taxon>Planctomycetota</taxon>
        <taxon>Planctomycetia</taxon>
        <taxon>Pirellulales</taxon>
        <taxon>Thermoguttaceae</taxon>
        <taxon>Thermogutta</taxon>
    </lineage>
</organism>
<dbReference type="KEGG" id="ttf:THTE_4038"/>
<dbReference type="AlphaFoldDB" id="A0A286RKY2"/>
<dbReference type="InterPro" id="IPR011256">
    <property type="entry name" value="Reg_factor_effector_dom_sf"/>
</dbReference>
<protein>
    <recommendedName>
        <fullName evidence="3">SOUL heme-binding protein</fullName>
    </recommendedName>
</protein>
<keyword evidence="2" id="KW-1185">Reference proteome</keyword>
<proteinExistence type="predicted"/>
<dbReference type="Pfam" id="PF04832">
    <property type="entry name" value="SOUL"/>
    <property type="match status" value="1"/>
</dbReference>
<evidence type="ECO:0008006" key="3">
    <source>
        <dbReference type="Google" id="ProtNLM"/>
    </source>
</evidence>
<dbReference type="EMBL" id="CP018477">
    <property type="protein sequence ID" value="ASV76639.1"/>
    <property type="molecule type" value="Genomic_DNA"/>
</dbReference>
<reference evidence="1 2" key="1">
    <citation type="journal article" name="Front. Microbiol.">
        <title>Sugar Metabolism of the First Thermophilic Planctomycete Thermogutta terrifontis: Comparative Genomic and Transcriptomic Approaches.</title>
        <authorList>
            <person name="Elcheninov A.G."/>
            <person name="Menzel P."/>
            <person name="Gudbergsdottir S.R."/>
            <person name="Slesarev A.I."/>
            <person name="Kadnikov V.V."/>
            <person name="Krogh A."/>
            <person name="Bonch-Osmolovskaya E.A."/>
            <person name="Peng X."/>
            <person name="Kublanov I.V."/>
        </authorList>
    </citation>
    <scope>NUCLEOTIDE SEQUENCE [LARGE SCALE GENOMIC DNA]</scope>
    <source>
        <strain evidence="1 2">R1</strain>
    </source>
</reference>
<dbReference type="Proteomes" id="UP000215086">
    <property type="component" value="Chromosome"/>
</dbReference>
<name>A0A286RKY2_9BACT</name>
<sequence length="278" mass="31036">MIGMLSVVIAIIALMLAGAVGRGAEFPEHPLSGDYRRAADELAKPLQNKEPKVQESLLSEAIDRAVACLPSESYISARLRDMKSRMAAGGDQSEVLTALKNIVEDLRFRPIAEADLPVGFPPCTPVGEVEVKRYPGYRAAVTRDNGTAFWRLFAHIKKNNVAMTAPVEMTLEENGQRPVLMAFFYERPDQGTPGEDGTVEVRDLPGGWFVSTGIRGPRSNQALQLAQQRVEEWLGHHRDKWQVAGPPRLLGYNSPFIPWDKYYWEYQLPVREKSSSDN</sequence>
<dbReference type="Gene3D" id="3.20.80.10">
    <property type="entry name" value="Regulatory factor, effector binding domain"/>
    <property type="match status" value="1"/>
</dbReference>
<evidence type="ECO:0000313" key="2">
    <source>
        <dbReference type="Proteomes" id="UP000215086"/>
    </source>
</evidence>
<evidence type="ECO:0000313" key="1">
    <source>
        <dbReference type="EMBL" id="ASV76639.1"/>
    </source>
</evidence>
<dbReference type="SUPFAM" id="SSF55136">
    <property type="entry name" value="Probable bacterial effector-binding domain"/>
    <property type="match status" value="1"/>
</dbReference>